<gene>
    <name evidence="1" type="ORF">ACFOZ4_26390</name>
</gene>
<dbReference type="RefSeq" id="WP_253761665.1">
    <property type="nucleotide sequence ID" value="NZ_JAMZDZ010000001.1"/>
</dbReference>
<keyword evidence="2" id="KW-1185">Reference proteome</keyword>
<reference evidence="2" key="1">
    <citation type="journal article" date="2019" name="Int. J. Syst. Evol. Microbiol.">
        <title>The Global Catalogue of Microorganisms (GCM) 10K type strain sequencing project: providing services to taxonomists for standard genome sequencing and annotation.</title>
        <authorList>
            <consortium name="The Broad Institute Genomics Platform"/>
            <consortium name="The Broad Institute Genome Sequencing Center for Infectious Disease"/>
            <person name="Wu L."/>
            <person name="Ma J."/>
        </authorList>
    </citation>
    <scope>NUCLEOTIDE SEQUENCE [LARGE SCALE GENOMIC DNA]</scope>
    <source>
        <strain evidence="2">CGMCC 4.7289</strain>
    </source>
</reference>
<protein>
    <submittedName>
        <fullName evidence="1">Uncharacterized protein</fullName>
    </submittedName>
</protein>
<organism evidence="1 2">
    <name type="scientific">Hamadaea flava</name>
    <dbReference type="NCBI Taxonomy" id="1742688"/>
    <lineage>
        <taxon>Bacteria</taxon>
        <taxon>Bacillati</taxon>
        <taxon>Actinomycetota</taxon>
        <taxon>Actinomycetes</taxon>
        <taxon>Micromonosporales</taxon>
        <taxon>Micromonosporaceae</taxon>
        <taxon>Hamadaea</taxon>
    </lineage>
</organism>
<sequence length="175" mass="18506">MPDDITATMARDVAPILAPGEELAVAAIITSSDPGATGPVRVGPELGNFVIRLLTLGLVGENTQLMRRAFWGRSVSGPPNSLAHTLHDLIHEASWAKLVLTDKRVIIARGELLGPGSYKFDLVGSLPRTAVVGARPAPKGLMRRGRLELRYADGSTGVVNLLKKQSSVVLRALGG</sequence>
<comment type="caution">
    <text evidence="1">The sequence shown here is derived from an EMBL/GenBank/DDBJ whole genome shotgun (WGS) entry which is preliminary data.</text>
</comment>
<name>A0ABV8LV43_9ACTN</name>
<dbReference type="EMBL" id="JBHSAY010000015">
    <property type="protein sequence ID" value="MFC4134154.1"/>
    <property type="molecule type" value="Genomic_DNA"/>
</dbReference>
<evidence type="ECO:0000313" key="2">
    <source>
        <dbReference type="Proteomes" id="UP001595816"/>
    </source>
</evidence>
<dbReference type="Proteomes" id="UP001595816">
    <property type="component" value="Unassembled WGS sequence"/>
</dbReference>
<accession>A0ABV8LV43</accession>
<evidence type="ECO:0000313" key="1">
    <source>
        <dbReference type="EMBL" id="MFC4134154.1"/>
    </source>
</evidence>
<proteinExistence type="predicted"/>